<dbReference type="EMBL" id="CASHTH010002005">
    <property type="protein sequence ID" value="CAI8023408.1"/>
    <property type="molecule type" value="Genomic_DNA"/>
</dbReference>
<keyword evidence="4 5" id="KW-0560">Oxidoreductase</keyword>
<dbReference type="Gene3D" id="3.50.50.60">
    <property type="entry name" value="FAD/NAD(P)-binding domain"/>
    <property type="match status" value="3"/>
</dbReference>
<keyword evidence="2 5" id="KW-0285">Flavoprotein</keyword>
<dbReference type="InterPro" id="IPR050346">
    <property type="entry name" value="FMO-like"/>
</dbReference>
<dbReference type="AlphaFoldDB" id="A0AA35WJ64"/>
<dbReference type="GO" id="GO:0050660">
    <property type="term" value="F:flavin adenine dinucleotide binding"/>
    <property type="evidence" value="ECO:0007669"/>
    <property type="project" value="InterPro"/>
</dbReference>
<dbReference type="PANTHER" id="PTHR23023">
    <property type="entry name" value="DIMETHYLANILINE MONOOXYGENASE"/>
    <property type="match status" value="1"/>
</dbReference>
<comment type="similarity">
    <text evidence="1 5">Belongs to the FMO family.</text>
</comment>
<accession>A0AA35WJ64</accession>
<dbReference type="SUPFAM" id="SSF51905">
    <property type="entry name" value="FAD/NAD(P)-binding domain"/>
    <property type="match status" value="1"/>
</dbReference>
<evidence type="ECO:0000256" key="4">
    <source>
        <dbReference type="ARBA" id="ARBA00023002"/>
    </source>
</evidence>
<dbReference type="Proteomes" id="UP001174909">
    <property type="component" value="Unassembled WGS sequence"/>
</dbReference>
<sequence>MMYRAGHYSKPYIPAEIPDLDNFPGTVVHSHVFRRPDRYAGKRVLIVGPRASSSDILLHVAPLAHSAGKCVNHVYKHTFNIQHPSMVFVGLNYPVVPFSFLRVQVRFVLSVLTGHMQLLSQEDMLADCRADELE</sequence>
<dbReference type="EC" id="1.-.-.-" evidence="5"/>
<gene>
    <name evidence="6" type="ORF">GBAR_LOCUS13683</name>
</gene>
<name>A0AA35WJ64_GEOBA</name>
<evidence type="ECO:0000313" key="7">
    <source>
        <dbReference type="Proteomes" id="UP001174909"/>
    </source>
</evidence>
<dbReference type="Pfam" id="PF00743">
    <property type="entry name" value="FMO-like"/>
    <property type="match status" value="1"/>
</dbReference>
<protein>
    <recommendedName>
        <fullName evidence="5">Flavin-containing monooxygenase</fullName>
        <ecNumber evidence="5">1.-.-.-</ecNumber>
    </recommendedName>
</protein>
<organism evidence="6 7">
    <name type="scientific">Geodia barretti</name>
    <name type="common">Barrett's horny sponge</name>
    <dbReference type="NCBI Taxonomy" id="519541"/>
    <lineage>
        <taxon>Eukaryota</taxon>
        <taxon>Metazoa</taxon>
        <taxon>Porifera</taxon>
        <taxon>Demospongiae</taxon>
        <taxon>Heteroscleromorpha</taxon>
        <taxon>Tetractinellida</taxon>
        <taxon>Astrophorina</taxon>
        <taxon>Geodiidae</taxon>
        <taxon>Geodia</taxon>
    </lineage>
</organism>
<evidence type="ECO:0000256" key="1">
    <source>
        <dbReference type="ARBA" id="ARBA00009183"/>
    </source>
</evidence>
<keyword evidence="5 6" id="KW-0503">Monooxygenase</keyword>
<evidence type="ECO:0000313" key="6">
    <source>
        <dbReference type="EMBL" id="CAI8023408.1"/>
    </source>
</evidence>
<keyword evidence="3 5" id="KW-0274">FAD</keyword>
<proteinExistence type="inferred from homology"/>
<keyword evidence="7" id="KW-1185">Reference proteome</keyword>
<evidence type="ECO:0000256" key="3">
    <source>
        <dbReference type="ARBA" id="ARBA00022827"/>
    </source>
</evidence>
<reference evidence="6" key="1">
    <citation type="submission" date="2023-03" db="EMBL/GenBank/DDBJ databases">
        <authorList>
            <person name="Steffen K."/>
            <person name="Cardenas P."/>
        </authorList>
    </citation>
    <scope>NUCLEOTIDE SEQUENCE</scope>
</reference>
<dbReference type="GO" id="GO:0050661">
    <property type="term" value="F:NADP binding"/>
    <property type="evidence" value="ECO:0007669"/>
    <property type="project" value="InterPro"/>
</dbReference>
<dbReference type="InterPro" id="IPR020946">
    <property type="entry name" value="Flavin_mOase-like"/>
</dbReference>
<comment type="cofactor">
    <cofactor evidence="5">
        <name>FAD</name>
        <dbReference type="ChEBI" id="CHEBI:57692"/>
    </cofactor>
</comment>
<evidence type="ECO:0000256" key="5">
    <source>
        <dbReference type="RuleBase" id="RU361177"/>
    </source>
</evidence>
<evidence type="ECO:0000256" key="2">
    <source>
        <dbReference type="ARBA" id="ARBA00022630"/>
    </source>
</evidence>
<comment type="caution">
    <text evidence="6">The sequence shown here is derived from an EMBL/GenBank/DDBJ whole genome shotgun (WGS) entry which is preliminary data.</text>
</comment>
<dbReference type="GO" id="GO:0004499">
    <property type="term" value="F:N,N-dimethylaniline monooxygenase activity"/>
    <property type="evidence" value="ECO:0007669"/>
    <property type="project" value="InterPro"/>
</dbReference>
<dbReference type="InterPro" id="IPR036188">
    <property type="entry name" value="FAD/NAD-bd_sf"/>
</dbReference>